<dbReference type="FunFam" id="3.40.50.1820:FF:000170">
    <property type="entry name" value="Alpha/beta-Hydrolases superfamily protein"/>
    <property type="match status" value="1"/>
</dbReference>
<evidence type="ECO:0000313" key="2">
    <source>
        <dbReference type="EMBL" id="CAA2992168.1"/>
    </source>
</evidence>
<name>A0A8S0SGI9_OLEEU</name>
<proteinExistence type="predicted"/>
<organism evidence="2 3">
    <name type="scientific">Olea europaea subsp. europaea</name>
    <dbReference type="NCBI Taxonomy" id="158383"/>
    <lineage>
        <taxon>Eukaryota</taxon>
        <taxon>Viridiplantae</taxon>
        <taxon>Streptophyta</taxon>
        <taxon>Embryophyta</taxon>
        <taxon>Tracheophyta</taxon>
        <taxon>Spermatophyta</taxon>
        <taxon>Magnoliopsida</taxon>
        <taxon>eudicotyledons</taxon>
        <taxon>Gunneridae</taxon>
        <taxon>Pentapetalae</taxon>
        <taxon>asterids</taxon>
        <taxon>lamiids</taxon>
        <taxon>Lamiales</taxon>
        <taxon>Oleaceae</taxon>
        <taxon>Oleeae</taxon>
        <taxon>Olea</taxon>
    </lineage>
</organism>
<dbReference type="PANTHER" id="PTHR42886">
    <property type="entry name" value="RE40534P-RELATED"/>
    <property type="match status" value="1"/>
</dbReference>
<protein>
    <recommendedName>
        <fullName evidence="1">Serine aminopeptidase S33 domain-containing protein</fullName>
    </recommendedName>
</protein>
<dbReference type="EMBL" id="CACTIH010005432">
    <property type="protein sequence ID" value="CAA2992168.1"/>
    <property type="molecule type" value="Genomic_DNA"/>
</dbReference>
<dbReference type="OrthoDB" id="9988524at2759"/>
<dbReference type="GO" id="GO:0005829">
    <property type="term" value="C:cytosol"/>
    <property type="evidence" value="ECO:0007669"/>
    <property type="project" value="TreeGrafter"/>
</dbReference>
<dbReference type="InterPro" id="IPR029058">
    <property type="entry name" value="AB_hydrolase_fold"/>
</dbReference>
<evidence type="ECO:0000313" key="3">
    <source>
        <dbReference type="Proteomes" id="UP000594638"/>
    </source>
</evidence>
<dbReference type="Proteomes" id="UP000594638">
    <property type="component" value="Unassembled WGS sequence"/>
</dbReference>
<gene>
    <name evidence="2" type="ORF">OLEA9_A035405</name>
</gene>
<feature type="domain" description="Serine aminopeptidase S33" evidence="1">
    <location>
        <begin position="30"/>
        <end position="143"/>
    </location>
</feature>
<dbReference type="Gene3D" id="3.40.50.1820">
    <property type="entry name" value="alpha/beta hydrolase"/>
    <property type="match status" value="1"/>
</dbReference>
<dbReference type="PANTHER" id="PTHR42886:SF53">
    <property type="entry name" value="ALPHA_BETA-HYDROLASES SUPERFAMILY PROTEIN"/>
    <property type="match status" value="1"/>
</dbReference>
<dbReference type="Pfam" id="PF12146">
    <property type="entry name" value="Hydrolase_4"/>
    <property type="match status" value="1"/>
</dbReference>
<evidence type="ECO:0000259" key="1">
    <source>
        <dbReference type="Pfam" id="PF12146"/>
    </source>
</evidence>
<dbReference type="SUPFAM" id="SSF53474">
    <property type="entry name" value="alpha/beta-Hydrolases"/>
    <property type="match status" value="1"/>
</dbReference>
<dbReference type="AlphaFoldDB" id="A0A8S0SGI9"/>
<accession>A0A8S0SGI9</accession>
<reference evidence="2 3" key="1">
    <citation type="submission" date="2019-12" db="EMBL/GenBank/DDBJ databases">
        <authorList>
            <person name="Alioto T."/>
            <person name="Alioto T."/>
            <person name="Gomez Garrido J."/>
        </authorList>
    </citation>
    <scope>NUCLEOTIDE SEQUENCE [LARGE SCALE GENOMIC DNA]</scope>
</reference>
<sequence length="279" mass="31255">MAQNPAKQQKMAILNKHNERLVGVLHETESTEIVVLCHGFQSSKEFNIMFNIASALENHGISAFRFDFAGNGESEGSFQFGNYFREAEDLRAVIEYFTGANRTVVAILGHSKGGNVVLLYASKYHDIPAVVNVSGRCDLKRGIEERLGKEFLERIEKDGYLNIKNIKGEFDFKVTKESLMERLNTNMHEACLSIDKRCRVLIVHGSVDEVIPVEDASEFAKIIPNNRLQIIEGADHGYTSHQAELVSDHGYTSHQAELVSVVLPFIKEQCLQQGKKASE</sequence>
<dbReference type="Gramene" id="OE9A035405T1">
    <property type="protein sequence ID" value="OE9A035405C1"/>
    <property type="gene ID" value="OE9A035405"/>
</dbReference>
<keyword evidence="3" id="KW-1185">Reference proteome</keyword>
<dbReference type="InterPro" id="IPR022742">
    <property type="entry name" value="Hydrolase_4"/>
</dbReference>
<comment type="caution">
    <text evidence="2">The sequence shown here is derived from an EMBL/GenBank/DDBJ whole genome shotgun (WGS) entry which is preliminary data.</text>
</comment>